<keyword evidence="5" id="KW-0418">Kinase</keyword>
<dbReference type="AlphaFoldDB" id="A0A7D8YLG1"/>
<evidence type="ECO:0000256" key="1">
    <source>
        <dbReference type="ARBA" id="ARBA00037883"/>
    </source>
</evidence>
<dbReference type="CDD" id="cd05157">
    <property type="entry name" value="ETNK_euk"/>
    <property type="match status" value="1"/>
</dbReference>
<dbReference type="Pfam" id="PF01633">
    <property type="entry name" value="Choline_kinase"/>
    <property type="match status" value="1"/>
</dbReference>
<evidence type="ECO:0000256" key="2">
    <source>
        <dbReference type="ARBA" id="ARBA00038211"/>
    </source>
</evidence>
<proteinExistence type="inferred from homology"/>
<keyword evidence="5" id="KW-0808">Transferase</keyword>
<dbReference type="EC" id="2.7.1.82" evidence="3"/>
<gene>
    <name evidence="5" type="primary">Etnk1</name>
    <name evidence="5" type="ORF">LCER1_G005004</name>
</gene>
<dbReference type="GO" id="GO:0004305">
    <property type="term" value="F:ethanolamine kinase activity"/>
    <property type="evidence" value="ECO:0007669"/>
    <property type="project" value="UniProtKB-EC"/>
</dbReference>
<dbReference type="EMBL" id="QGMG01000380">
    <property type="protein sequence ID" value="TVY54070.1"/>
    <property type="molecule type" value="Genomic_DNA"/>
</dbReference>
<keyword evidence="6" id="KW-1185">Reference proteome</keyword>
<comment type="similarity">
    <text evidence="2">Belongs to the choline/ethanolamine kinase family.</text>
</comment>
<dbReference type="PANTHER" id="PTHR22603:SF66">
    <property type="entry name" value="ETHANOLAMINE KINASE"/>
    <property type="match status" value="1"/>
</dbReference>
<evidence type="ECO:0000313" key="6">
    <source>
        <dbReference type="Proteomes" id="UP000481288"/>
    </source>
</evidence>
<accession>A0A7D8YLG1</accession>
<evidence type="ECO:0000256" key="4">
    <source>
        <dbReference type="SAM" id="MobiDB-lite"/>
    </source>
</evidence>
<evidence type="ECO:0000256" key="3">
    <source>
        <dbReference type="ARBA" id="ARBA00038874"/>
    </source>
</evidence>
<comment type="pathway">
    <text evidence="1">Phospholipid metabolism; phosphatidylethanolamine biosynthesis; phosphatidylethanolamine from ethanolamine: step 1/3.</text>
</comment>
<protein>
    <recommendedName>
        <fullName evidence="3">ethanolamine kinase</fullName>
        <ecNumber evidence="3">2.7.1.82</ecNumber>
    </recommendedName>
</protein>
<dbReference type="Gene3D" id="3.90.1200.10">
    <property type="match status" value="1"/>
</dbReference>
<sequence>MATASEAKSEAGKVRFIPLSFNQTDSNTSALRLIYTLRPEWEHNGGKVELVRFTDGITNTLLKLVNKRPGLSEEEIDSEAVLLRAYGQGTSLIIDRERETQNHELLMQHNLAPQLLARFHNGMLYRFIRGSVTQPADLRKEDIWRAVARRLAEWHAVVPCLPSSREPLATEVTGSEQLGIPAPTPSRKDPALQQAIDNVAPGKLAPNVWTVMQKWIYALPVTSEAEKTRQANLQKELRRLVGEFSNRPGLGKDSLVFAHCDLLSGNVIIQPRPAGVTEPNKPATVSFIDYEYATPSPAAFDISNHFAEWGGFECEHGLLPTKSQRRDFIREYVRSYFAHLGDDKDVDEEAEVNRLFEEVDTFRGIPGFYWGIWALIQATISQIDFDYASYAEIRLGEYWAWRAETDGSRAAAEKEKPPRERRWAQEA</sequence>
<dbReference type="GO" id="GO:0005737">
    <property type="term" value="C:cytoplasm"/>
    <property type="evidence" value="ECO:0007669"/>
    <property type="project" value="TreeGrafter"/>
</dbReference>
<dbReference type="Proteomes" id="UP000481288">
    <property type="component" value="Unassembled WGS sequence"/>
</dbReference>
<dbReference type="GO" id="GO:0006646">
    <property type="term" value="P:phosphatidylethanolamine biosynthetic process"/>
    <property type="evidence" value="ECO:0007669"/>
    <property type="project" value="TreeGrafter"/>
</dbReference>
<organism evidence="5 6">
    <name type="scientific">Lachnellula cervina</name>
    <dbReference type="NCBI Taxonomy" id="1316786"/>
    <lineage>
        <taxon>Eukaryota</taxon>
        <taxon>Fungi</taxon>
        <taxon>Dikarya</taxon>
        <taxon>Ascomycota</taxon>
        <taxon>Pezizomycotina</taxon>
        <taxon>Leotiomycetes</taxon>
        <taxon>Helotiales</taxon>
        <taxon>Lachnaceae</taxon>
        <taxon>Lachnellula</taxon>
    </lineage>
</organism>
<feature type="region of interest" description="Disordered" evidence="4">
    <location>
        <begin position="406"/>
        <end position="427"/>
    </location>
</feature>
<dbReference type="PANTHER" id="PTHR22603">
    <property type="entry name" value="CHOLINE/ETHANOALAMINE KINASE"/>
    <property type="match status" value="1"/>
</dbReference>
<reference evidence="5 6" key="1">
    <citation type="submission" date="2018-05" db="EMBL/GenBank/DDBJ databases">
        <title>Whole genome sequencing for identification of molecular markers to develop diagnostic detection tools for the regulated plant pathogen Lachnellula willkommii.</title>
        <authorList>
            <person name="Giroux E."/>
            <person name="Bilodeau G."/>
        </authorList>
    </citation>
    <scope>NUCLEOTIDE SEQUENCE [LARGE SCALE GENOMIC DNA]</scope>
    <source>
        <strain evidence="5 6">CBS 625.97</strain>
    </source>
</reference>
<dbReference type="OrthoDB" id="10267235at2759"/>
<dbReference type="SUPFAM" id="SSF56112">
    <property type="entry name" value="Protein kinase-like (PK-like)"/>
    <property type="match status" value="1"/>
</dbReference>
<dbReference type="InterPro" id="IPR011009">
    <property type="entry name" value="Kinase-like_dom_sf"/>
</dbReference>
<comment type="caution">
    <text evidence="5">The sequence shown here is derived from an EMBL/GenBank/DDBJ whole genome shotgun (WGS) entry which is preliminary data.</text>
</comment>
<name>A0A7D8YLG1_9HELO</name>
<evidence type="ECO:0000313" key="5">
    <source>
        <dbReference type="EMBL" id="TVY54070.1"/>
    </source>
</evidence>